<evidence type="ECO:0000313" key="3">
    <source>
        <dbReference type="Proteomes" id="UP000807342"/>
    </source>
</evidence>
<comment type="caution">
    <text evidence="2">The sequence shown here is derived from an EMBL/GenBank/DDBJ whole genome shotgun (WGS) entry which is preliminary data.</text>
</comment>
<gene>
    <name evidence="2" type="ORF">P691DRAFT_799834</name>
</gene>
<feature type="compositionally biased region" description="Polar residues" evidence="1">
    <location>
        <begin position="453"/>
        <end position="462"/>
    </location>
</feature>
<feature type="compositionally biased region" description="Acidic residues" evidence="1">
    <location>
        <begin position="541"/>
        <end position="551"/>
    </location>
</feature>
<dbReference type="EMBL" id="MU151147">
    <property type="protein sequence ID" value="KAF9448871.1"/>
    <property type="molecule type" value="Genomic_DNA"/>
</dbReference>
<evidence type="ECO:0000313" key="2">
    <source>
        <dbReference type="EMBL" id="KAF9448871.1"/>
    </source>
</evidence>
<dbReference type="OrthoDB" id="1638493at2759"/>
<proteinExistence type="predicted"/>
<protein>
    <submittedName>
        <fullName evidence="2">Uncharacterized protein</fullName>
    </submittedName>
</protein>
<name>A0A9P5XFJ2_9AGAR</name>
<accession>A0A9P5XFJ2</accession>
<organism evidence="2 3">
    <name type="scientific">Macrolepiota fuliginosa MF-IS2</name>
    <dbReference type="NCBI Taxonomy" id="1400762"/>
    <lineage>
        <taxon>Eukaryota</taxon>
        <taxon>Fungi</taxon>
        <taxon>Dikarya</taxon>
        <taxon>Basidiomycota</taxon>
        <taxon>Agaricomycotina</taxon>
        <taxon>Agaricomycetes</taxon>
        <taxon>Agaricomycetidae</taxon>
        <taxon>Agaricales</taxon>
        <taxon>Agaricineae</taxon>
        <taxon>Agaricaceae</taxon>
        <taxon>Macrolepiota</taxon>
    </lineage>
</organism>
<feature type="region of interest" description="Disordered" evidence="1">
    <location>
        <begin position="439"/>
        <end position="468"/>
    </location>
</feature>
<dbReference type="Proteomes" id="UP000807342">
    <property type="component" value="Unassembled WGS sequence"/>
</dbReference>
<evidence type="ECO:0000256" key="1">
    <source>
        <dbReference type="SAM" id="MobiDB-lite"/>
    </source>
</evidence>
<keyword evidence="3" id="KW-1185">Reference proteome</keyword>
<sequence length="560" mass="62109">MSVSLSIHPHSDHLDLYGEPDKSSAYSLSGHITVALSSSTSFFDRRRTARYLLQSLSLTFEGQSEIFTPSTGYSAVRLCSVTRELVPSDDMLELSNEGREDSKEPCVWNIIFNVTVPGWLPATTSVGSDELGIRYGLYATAKLLDLGENRNSPWAFATLCAPFRSKTKTTLALCPIELRRFVALPSHEPPVFGSVSYMVNNPNVSAKDAEDGKKRIPPEVLEKIQAILSVPECVDMSKRNMVVTLRTRSNGLEQEERERIRLLEVNLTLHQVEKCRSRPSASYLNTYPVPPREQQPPNDPLLYPSSIASIYDVGILPVYDRSDTNSRTFSLLPLTENGHYKFGEDNRIFANAEETDPSGEQVTWHNLELTIPFTKKQKIDDDWDVPAVLRPTASTALFTVYHDITVAVTCSYTFPDSGEVAQEKLTFVVPVTFVNVAPPPPQPPLLPSVSRRAGSQDSNTPSLPVVEPYAPTLPPYSQLYDANGERKVDYTVPLPLYTPPSPGGEATDDMSSRRMSVIEVMDIPFEEPLMRRKGDIISYSADEDEAGDEETAPLLGTSNV</sequence>
<reference evidence="2" key="1">
    <citation type="submission" date="2020-11" db="EMBL/GenBank/DDBJ databases">
        <authorList>
            <consortium name="DOE Joint Genome Institute"/>
            <person name="Ahrendt S."/>
            <person name="Riley R."/>
            <person name="Andreopoulos W."/>
            <person name="Labutti K."/>
            <person name="Pangilinan J."/>
            <person name="Ruiz-Duenas F.J."/>
            <person name="Barrasa J.M."/>
            <person name="Sanchez-Garcia M."/>
            <person name="Camarero S."/>
            <person name="Miyauchi S."/>
            <person name="Serrano A."/>
            <person name="Linde D."/>
            <person name="Babiker R."/>
            <person name="Drula E."/>
            <person name="Ayuso-Fernandez I."/>
            <person name="Pacheco R."/>
            <person name="Padilla G."/>
            <person name="Ferreira P."/>
            <person name="Barriuso J."/>
            <person name="Kellner H."/>
            <person name="Castanera R."/>
            <person name="Alfaro M."/>
            <person name="Ramirez L."/>
            <person name="Pisabarro A.G."/>
            <person name="Kuo A."/>
            <person name="Tritt A."/>
            <person name="Lipzen A."/>
            <person name="He G."/>
            <person name="Yan M."/>
            <person name="Ng V."/>
            <person name="Cullen D."/>
            <person name="Martin F."/>
            <person name="Rosso M.-N."/>
            <person name="Henrissat B."/>
            <person name="Hibbett D."/>
            <person name="Martinez A.T."/>
            <person name="Grigoriev I.V."/>
        </authorList>
    </citation>
    <scope>NUCLEOTIDE SEQUENCE</scope>
    <source>
        <strain evidence="2">MF-IS2</strain>
    </source>
</reference>
<dbReference type="AlphaFoldDB" id="A0A9P5XFJ2"/>
<feature type="region of interest" description="Disordered" evidence="1">
    <location>
        <begin position="540"/>
        <end position="560"/>
    </location>
</feature>